<dbReference type="EMBL" id="GBXM01001026">
    <property type="protein sequence ID" value="JAI07552.1"/>
    <property type="molecule type" value="Transcribed_RNA"/>
</dbReference>
<sequence length="58" mass="6314">MEGGAEVQFLGQIAGIGLPLERSVLRMGVGRTRVGQNHIHKGKVFLSRGLSAEVRMRL</sequence>
<organism evidence="1">
    <name type="scientific">Anguilla anguilla</name>
    <name type="common">European freshwater eel</name>
    <name type="synonym">Muraena anguilla</name>
    <dbReference type="NCBI Taxonomy" id="7936"/>
    <lineage>
        <taxon>Eukaryota</taxon>
        <taxon>Metazoa</taxon>
        <taxon>Chordata</taxon>
        <taxon>Craniata</taxon>
        <taxon>Vertebrata</taxon>
        <taxon>Euteleostomi</taxon>
        <taxon>Actinopterygii</taxon>
        <taxon>Neopterygii</taxon>
        <taxon>Teleostei</taxon>
        <taxon>Anguilliformes</taxon>
        <taxon>Anguillidae</taxon>
        <taxon>Anguilla</taxon>
    </lineage>
</organism>
<dbReference type="AlphaFoldDB" id="A0A0E9XYP5"/>
<proteinExistence type="predicted"/>
<evidence type="ECO:0000313" key="1">
    <source>
        <dbReference type="EMBL" id="JAI07552.1"/>
    </source>
</evidence>
<protein>
    <submittedName>
        <fullName evidence="1">Uncharacterized protein</fullName>
    </submittedName>
</protein>
<reference evidence="1" key="1">
    <citation type="submission" date="2014-11" db="EMBL/GenBank/DDBJ databases">
        <authorList>
            <person name="Amaro Gonzalez C."/>
        </authorList>
    </citation>
    <scope>NUCLEOTIDE SEQUENCE</scope>
</reference>
<accession>A0A0E9XYP5</accession>
<reference evidence="1" key="2">
    <citation type="journal article" date="2015" name="Fish Shellfish Immunol.">
        <title>Early steps in the European eel (Anguilla anguilla)-Vibrio vulnificus interaction in the gills: Role of the RtxA13 toxin.</title>
        <authorList>
            <person name="Callol A."/>
            <person name="Pajuelo D."/>
            <person name="Ebbesson L."/>
            <person name="Teles M."/>
            <person name="MacKenzie S."/>
            <person name="Amaro C."/>
        </authorList>
    </citation>
    <scope>NUCLEOTIDE SEQUENCE</scope>
</reference>
<name>A0A0E9XYP5_ANGAN</name>